<keyword evidence="2" id="KW-1185">Reference proteome</keyword>
<dbReference type="RefSeq" id="WP_168017654.1">
    <property type="nucleotide sequence ID" value="NZ_JAATEP010000044.1"/>
</dbReference>
<gene>
    <name evidence="1" type="ORF">HCN51_42415</name>
</gene>
<dbReference type="Proteomes" id="UP000696294">
    <property type="component" value="Unassembled WGS sequence"/>
</dbReference>
<accession>A0ABX1BJQ7</accession>
<organism evidence="1 2">
    <name type="scientific">Nonomuraea composti</name>
    <dbReference type="NCBI Taxonomy" id="2720023"/>
    <lineage>
        <taxon>Bacteria</taxon>
        <taxon>Bacillati</taxon>
        <taxon>Actinomycetota</taxon>
        <taxon>Actinomycetes</taxon>
        <taxon>Streptosporangiales</taxon>
        <taxon>Streptosporangiaceae</taxon>
        <taxon>Nonomuraea</taxon>
    </lineage>
</organism>
<proteinExistence type="predicted"/>
<name>A0ABX1BJQ7_9ACTN</name>
<evidence type="ECO:0000313" key="1">
    <source>
        <dbReference type="EMBL" id="NJP96019.1"/>
    </source>
</evidence>
<reference evidence="1 2" key="1">
    <citation type="submission" date="2020-03" db="EMBL/GenBank/DDBJ databases">
        <title>WGS of actinomycetes isolated from Thailand.</title>
        <authorList>
            <person name="Thawai C."/>
        </authorList>
    </citation>
    <scope>NUCLEOTIDE SEQUENCE [LARGE SCALE GENOMIC DNA]</scope>
    <source>
        <strain evidence="1 2">FMUSA5-5</strain>
    </source>
</reference>
<protein>
    <submittedName>
        <fullName evidence="1">Uncharacterized protein</fullName>
    </submittedName>
</protein>
<evidence type="ECO:0000313" key="2">
    <source>
        <dbReference type="Proteomes" id="UP000696294"/>
    </source>
</evidence>
<sequence length="164" mass="17791">MSTLSFALDVVARGDVLGADHTCTPDQVSAILEPTPAENRQGDFMWRDHGLVEFFWERGDDGWRGTHFTVQLHRLASIGSEVAAGPIEARYGPLEPALPFEALRVAAAGLGIDLVRLPSTTSGVREYWQPRSMVLAIQDDTGEVYALTCPYRPPAAGRSSTPPA</sequence>
<dbReference type="EMBL" id="JAATEP010000044">
    <property type="protein sequence ID" value="NJP96019.1"/>
    <property type="molecule type" value="Genomic_DNA"/>
</dbReference>
<comment type="caution">
    <text evidence="1">The sequence shown here is derived from an EMBL/GenBank/DDBJ whole genome shotgun (WGS) entry which is preliminary data.</text>
</comment>